<dbReference type="InterPro" id="IPR012341">
    <property type="entry name" value="6hp_glycosidase-like_sf"/>
</dbReference>
<dbReference type="PANTHER" id="PTHR33886:SF8">
    <property type="entry name" value="UNSATURATED RHAMNOGALACTURONAN HYDROLASE (EUROFUNG)"/>
    <property type="match status" value="1"/>
</dbReference>
<keyword evidence="1 2" id="KW-0378">Hydrolase</keyword>
<evidence type="ECO:0000256" key="1">
    <source>
        <dbReference type="ARBA" id="ARBA00022801"/>
    </source>
</evidence>
<dbReference type="Pfam" id="PF07470">
    <property type="entry name" value="Glyco_hydro_88"/>
    <property type="match status" value="1"/>
</dbReference>
<dbReference type="AlphaFoldDB" id="A0A139AAW0"/>
<dbReference type="Gene3D" id="1.50.10.10">
    <property type="match status" value="1"/>
</dbReference>
<accession>A0A139AAW0</accession>
<dbReference type="OrthoDB" id="540611at2759"/>
<dbReference type="PANTHER" id="PTHR33886">
    <property type="entry name" value="UNSATURATED RHAMNOGALACTURONAN HYDROLASE (EUROFUNG)"/>
    <property type="match status" value="1"/>
</dbReference>
<evidence type="ECO:0000313" key="3">
    <source>
        <dbReference type="Proteomes" id="UP000070544"/>
    </source>
</evidence>
<keyword evidence="3" id="KW-1185">Reference proteome</keyword>
<dbReference type="OMA" id="RYSTWML"/>
<proteinExistence type="predicted"/>
<dbReference type="InterPro" id="IPR052043">
    <property type="entry name" value="PolySaccharide_Degr_Enz"/>
</dbReference>
<dbReference type="GO" id="GO:0005975">
    <property type="term" value="P:carbohydrate metabolic process"/>
    <property type="evidence" value="ECO:0007669"/>
    <property type="project" value="InterPro"/>
</dbReference>
<dbReference type="EMBL" id="KQ965772">
    <property type="protein sequence ID" value="KXS13962.1"/>
    <property type="molecule type" value="Genomic_DNA"/>
</dbReference>
<sequence>MVEPEELFLLKHAGEKKVDPLVSRRFALPAGRDDNAISCTPRRILLSRINRASSKVGNAFSPPTAPSHVAWQRINTGPSQAPLFLSRLGVDLNSGTHPVNSTKTLQYVFLPSYQVDLNMRAIAVLPVLILTAVAAHTDAFPSPEAFRPLSTQMLDSVISRRQGIVSSGAPTSTLEAGILSHALRSWVDLYSWCPEGKNFSSYLDAVLDATLPSFKSANASTKLPMDRLTLGYALLNLHRPLSANESAVLSILNGSLALQPRTPEGGFWYYIYANWSYLDGTVSFLPFMAKTGWSDTEMLLQLHLLETHCAHQSGLLVHGYDASKTAVWANNSTGGSPFVWGRSMGWFLMGLVEAYPCVPQTVQTFIRNTLKTIIPVLIDLADNSTGVWWQLPTFPGREGNFLESSSTALYIFSILKASRLQIVEPSWDHISKALKAYSYVAKNFVVHYGNGTLGYNGTVAVNSLNSTATYQYYTTRPIVPNSLLGESAFVLASLEVERMAFDWWNNKQTK</sequence>
<dbReference type="Proteomes" id="UP000070544">
    <property type="component" value="Unassembled WGS sequence"/>
</dbReference>
<organism evidence="2 3">
    <name type="scientific">Gonapodya prolifera (strain JEL478)</name>
    <name type="common">Monoblepharis prolifera</name>
    <dbReference type="NCBI Taxonomy" id="1344416"/>
    <lineage>
        <taxon>Eukaryota</taxon>
        <taxon>Fungi</taxon>
        <taxon>Fungi incertae sedis</taxon>
        <taxon>Chytridiomycota</taxon>
        <taxon>Chytridiomycota incertae sedis</taxon>
        <taxon>Monoblepharidomycetes</taxon>
        <taxon>Monoblepharidales</taxon>
        <taxon>Gonapodyaceae</taxon>
        <taxon>Gonapodya</taxon>
    </lineage>
</organism>
<dbReference type="GO" id="GO:0016787">
    <property type="term" value="F:hydrolase activity"/>
    <property type="evidence" value="ECO:0007669"/>
    <property type="project" value="UniProtKB-KW"/>
</dbReference>
<name>A0A139AAW0_GONPJ</name>
<dbReference type="STRING" id="1344416.A0A139AAW0"/>
<dbReference type="InterPro" id="IPR010905">
    <property type="entry name" value="Glyco_hydro_88"/>
</dbReference>
<reference evidence="2 3" key="1">
    <citation type="journal article" date="2015" name="Genome Biol. Evol.">
        <title>Phylogenomic analyses indicate that early fungi evolved digesting cell walls of algal ancestors of land plants.</title>
        <authorList>
            <person name="Chang Y."/>
            <person name="Wang S."/>
            <person name="Sekimoto S."/>
            <person name="Aerts A.L."/>
            <person name="Choi C."/>
            <person name="Clum A."/>
            <person name="LaButti K.M."/>
            <person name="Lindquist E.A."/>
            <person name="Yee Ngan C."/>
            <person name="Ohm R.A."/>
            <person name="Salamov A.A."/>
            <person name="Grigoriev I.V."/>
            <person name="Spatafora J.W."/>
            <person name="Berbee M.L."/>
        </authorList>
    </citation>
    <scope>NUCLEOTIDE SEQUENCE [LARGE SCALE GENOMIC DNA]</scope>
    <source>
        <strain evidence="2 3">JEL478</strain>
    </source>
</reference>
<dbReference type="InterPro" id="IPR008928">
    <property type="entry name" value="6-hairpin_glycosidase_sf"/>
</dbReference>
<dbReference type="SUPFAM" id="SSF48208">
    <property type="entry name" value="Six-hairpin glycosidases"/>
    <property type="match status" value="1"/>
</dbReference>
<protein>
    <submittedName>
        <fullName evidence="2">Glycoside hydrolase family 105 protein</fullName>
    </submittedName>
</protein>
<evidence type="ECO:0000313" key="2">
    <source>
        <dbReference type="EMBL" id="KXS13962.1"/>
    </source>
</evidence>
<gene>
    <name evidence="2" type="ORF">M427DRAFT_70881</name>
</gene>